<organism evidence="2 3">
    <name type="scientific">Ranitomeya imitator</name>
    <name type="common">mimic poison frog</name>
    <dbReference type="NCBI Taxonomy" id="111125"/>
    <lineage>
        <taxon>Eukaryota</taxon>
        <taxon>Metazoa</taxon>
        <taxon>Chordata</taxon>
        <taxon>Craniata</taxon>
        <taxon>Vertebrata</taxon>
        <taxon>Euteleostomi</taxon>
        <taxon>Amphibia</taxon>
        <taxon>Batrachia</taxon>
        <taxon>Anura</taxon>
        <taxon>Neobatrachia</taxon>
        <taxon>Hyloidea</taxon>
        <taxon>Dendrobatidae</taxon>
        <taxon>Dendrobatinae</taxon>
        <taxon>Ranitomeya</taxon>
    </lineage>
</organism>
<protein>
    <submittedName>
        <fullName evidence="2">Uncharacterized protein</fullName>
    </submittedName>
</protein>
<evidence type="ECO:0000313" key="3">
    <source>
        <dbReference type="Proteomes" id="UP001176940"/>
    </source>
</evidence>
<reference evidence="2" key="1">
    <citation type="submission" date="2023-07" db="EMBL/GenBank/DDBJ databases">
        <authorList>
            <person name="Stuckert A."/>
        </authorList>
    </citation>
    <scope>NUCLEOTIDE SEQUENCE</scope>
</reference>
<name>A0ABN9L8D2_9NEOB</name>
<feature type="compositionally biased region" description="Low complexity" evidence="1">
    <location>
        <begin position="45"/>
        <end position="60"/>
    </location>
</feature>
<evidence type="ECO:0000313" key="2">
    <source>
        <dbReference type="EMBL" id="CAJ0934605.1"/>
    </source>
</evidence>
<sequence length="103" mass="11174">MLLHLRDLTSCKKLNWESSVSDLRVLGVSGDESVLHFMHMLSMTGSVASRGSRSSGSTRSDGGRGVQKEDRSGGGETPSLAQVVSRILHPEQPEEKWRSGPPQ</sequence>
<gene>
    <name evidence="2" type="ORF">RIMI_LOCUS6006803</name>
</gene>
<dbReference type="EMBL" id="CAUEEQ010010596">
    <property type="protein sequence ID" value="CAJ0934605.1"/>
    <property type="molecule type" value="Genomic_DNA"/>
</dbReference>
<comment type="caution">
    <text evidence="2">The sequence shown here is derived from an EMBL/GenBank/DDBJ whole genome shotgun (WGS) entry which is preliminary data.</text>
</comment>
<feature type="compositionally biased region" description="Basic and acidic residues" evidence="1">
    <location>
        <begin position="88"/>
        <end position="103"/>
    </location>
</feature>
<accession>A0ABN9L8D2</accession>
<proteinExistence type="predicted"/>
<keyword evidence="3" id="KW-1185">Reference proteome</keyword>
<evidence type="ECO:0000256" key="1">
    <source>
        <dbReference type="SAM" id="MobiDB-lite"/>
    </source>
</evidence>
<feature type="region of interest" description="Disordered" evidence="1">
    <location>
        <begin position="45"/>
        <end position="103"/>
    </location>
</feature>
<dbReference type="Proteomes" id="UP001176940">
    <property type="component" value="Unassembled WGS sequence"/>
</dbReference>